<dbReference type="InterPro" id="IPR023346">
    <property type="entry name" value="Lysozyme-like_dom_sf"/>
</dbReference>
<gene>
    <name evidence="4" type="ORF">EV207_11017</name>
</gene>
<evidence type="ECO:0000256" key="1">
    <source>
        <dbReference type="ARBA" id="ARBA00022679"/>
    </source>
</evidence>
<dbReference type="EMBL" id="SLXK01000010">
    <property type="protein sequence ID" value="TCP29397.1"/>
    <property type="molecule type" value="Genomic_DNA"/>
</dbReference>
<dbReference type="InterPro" id="IPR036950">
    <property type="entry name" value="PBP_transglycosylase"/>
</dbReference>
<dbReference type="PANTHER" id="PTHR32282:SF33">
    <property type="entry name" value="PEPTIDOGLYCAN GLYCOSYLTRANSFERASE"/>
    <property type="match status" value="1"/>
</dbReference>
<keyword evidence="5" id="KW-1185">Reference proteome</keyword>
<accession>A0A4R2P440</accession>
<reference evidence="4 5" key="1">
    <citation type="submission" date="2019-03" db="EMBL/GenBank/DDBJ databases">
        <title>Genomic Encyclopedia of Type Strains, Phase IV (KMG-IV): sequencing the most valuable type-strain genomes for metagenomic binning, comparative biology and taxonomic classification.</title>
        <authorList>
            <person name="Goeker M."/>
        </authorList>
    </citation>
    <scope>NUCLEOTIDE SEQUENCE [LARGE SCALE GENOMIC DNA]</scope>
    <source>
        <strain evidence="4 5">DSM 19377</strain>
    </source>
</reference>
<evidence type="ECO:0000259" key="3">
    <source>
        <dbReference type="Pfam" id="PF00912"/>
    </source>
</evidence>
<feature type="transmembrane region" description="Helical" evidence="2">
    <location>
        <begin position="30"/>
        <end position="56"/>
    </location>
</feature>
<evidence type="ECO:0000313" key="4">
    <source>
        <dbReference type="EMBL" id="TCP29397.1"/>
    </source>
</evidence>
<keyword evidence="2" id="KW-1133">Transmembrane helix</keyword>
<organism evidence="4 5">
    <name type="scientific">Scopulibacillus darangshiensis</name>
    <dbReference type="NCBI Taxonomy" id="442528"/>
    <lineage>
        <taxon>Bacteria</taxon>
        <taxon>Bacillati</taxon>
        <taxon>Bacillota</taxon>
        <taxon>Bacilli</taxon>
        <taxon>Bacillales</taxon>
        <taxon>Sporolactobacillaceae</taxon>
        <taxon>Scopulibacillus</taxon>
    </lineage>
</organism>
<dbReference type="Gene3D" id="1.10.3810.10">
    <property type="entry name" value="Biosynthetic peptidoglycan transglycosylase-like"/>
    <property type="match status" value="1"/>
</dbReference>
<dbReference type="SUPFAM" id="SSF53955">
    <property type="entry name" value="Lysozyme-like"/>
    <property type="match status" value="1"/>
</dbReference>
<evidence type="ECO:0000313" key="5">
    <source>
        <dbReference type="Proteomes" id="UP000295416"/>
    </source>
</evidence>
<keyword evidence="1" id="KW-0808">Transferase</keyword>
<dbReference type="AlphaFoldDB" id="A0A4R2P440"/>
<dbReference type="GO" id="GO:0008955">
    <property type="term" value="F:peptidoglycan glycosyltransferase activity"/>
    <property type="evidence" value="ECO:0007669"/>
    <property type="project" value="TreeGrafter"/>
</dbReference>
<sequence>MSLSYLIDDTRTRKRQEVKEKRRRLRVKRYAVLFSVLMILCLACLSAVTITGNALIDEKKIEQLQHPAKSDSHAYVPIQQMPDYVWEAFIAIEDQRYMSHFGVDPIGLVRAAWTDIKEGTFAQGGSTITMQLARNLYLSIDKTITRKFKEMIIAVNLERKYSKKEILEMY</sequence>
<dbReference type="PANTHER" id="PTHR32282">
    <property type="entry name" value="BINDING PROTEIN TRANSPEPTIDASE, PUTATIVE-RELATED"/>
    <property type="match status" value="1"/>
</dbReference>
<protein>
    <submittedName>
        <fullName evidence="4">Transglycosylase</fullName>
    </submittedName>
</protein>
<proteinExistence type="predicted"/>
<dbReference type="InterPro" id="IPR050396">
    <property type="entry name" value="Glycosyltr_51/Transpeptidase"/>
</dbReference>
<comment type="caution">
    <text evidence="4">The sequence shown here is derived from an EMBL/GenBank/DDBJ whole genome shotgun (WGS) entry which is preliminary data.</text>
</comment>
<dbReference type="Proteomes" id="UP000295416">
    <property type="component" value="Unassembled WGS sequence"/>
</dbReference>
<keyword evidence="2" id="KW-0472">Membrane</keyword>
<name>A0A4R2P440_9BACL</name>
<keyword evidence="2" id="KW-0812">Transmembrane</keyword>
<evidence type="ECO:0000256" key="2">
    <source>
        <dbReference type="SAM" id="Phobius"/>
    </source>
</evidence>
<dbReference type="InterPro" id="IPR001264">
    <property type="entry name" value="Glyco_trans_51"/>
</dbReference>
<feature type="domain" description="Glycosyl transferase family 51" evidence="3">
    <location>
        <begin position="61"/>
        <end position="170"/>
    </location>
</feature>
<dbReference type="Pfam" id="PF00912">
    <property type="entry name" value="Transgly"/>
    <property type="match status" value="1"/>
</dbReference>